<feature type="transmembrane region" description="Helical" evidence="10">
    <location>
        <begin position="168"/>
        <end position="188"/>
    </location>
</feature>
<evidence type="ECO:0000259" key="12">
    <source>
        <dbReference type="Pfam" id="PF23256"/>
    </source>
</evidence>
<dbReference type="InterPro" id="IPR006153">
    <property type="entry name" value="Cation/H_exchanger_TM"/>
</dbReference>
<keyword evidence="5" id="KW-0630">Potassium</keyword>
<dbReference type="GeneID" id="101498899"/>
<dbReference type="RefSeq" id="XP_004512035.1">
    <property type="nucleotide sequence ID" value="XM_004511978.3"/>
</dbReference>
<feature type="domain" description="Cation/H+ exchanger transmembrane" evidence="11">
    <location>
        <begin position="42"/>
        <end position="426"/>
    </location>
</feature>
<keyword evidence="14" id="KW-1185">Reference proteome</keyword>
<dbReference type="eggNOG" id="KOG1650">
    <property type="taxonomic scope" value="Eukaryota"/>
</dbReference>
<dbReference type="AlphaFoldDB" id="A0A1S2YYQ8"/>
<evidence type="ECO:0000256" key="7">
    <source>
        <dbReference type="ARBA" id="ARBA00023065"/>
    </source>
</evidence>
<comment type="subcellular location">
    <subcellularLocation>
        <location evidence="1">Membrane</location>
        <topology evidence="1">Multi-pass membrane protein</topology>
    </subcellularLocation>
</comment>
<feature type="transmembrane region" description="Helical" evidence="10">
    <location>
        <begin position="377"/>
        <end position="397"/>
    </location>
</feature>
<evidence type="ECO:0000259" key="11">
    <source>
        <dbReference type="Pfam" id="PF00999"/>
    </source>
</evidence>
<proteinExistence type="inferred from homology"/>
<accession>A0A1S2YYQ8</accession>
<organism evidence="14 15">
    <name type="scientific">Cicer arietinum</name>
    <name type="common">Chickpea</name>
    <name type="synonym">Garbanzo</name>
    <dbReference type="NCBI Taxonomy" id="3827"/>
    <lineage>
        <taxon>Eukaryota</taxon>
        <taxon>Viridiplantae</taxon>
        <taxon>Streptophyta</taxon>
        <taxon>Embryophyta</taxon>
        <taxon>Tracheophyta</taxon>
        <taxon>Spermatophyta</taxon>
        <taxon>Magnoliopsida</taxon>
        <taxon>eudicotyledons</taxon>
        <taxon>Gunneridae</taxon>
        <taxon>Pentapetalae</taxon>
        <taxon>rosids</taxon>
        <taxon>fabids</taxon>
        <taxon>Fabales</taxon>
        <taxon>Fabaceae</taxon>
        <taxon>Papilionoideae</taxon>
        <taxon>50 kb inversion clade</taxon>
        <taxon>NPAAA clade</taxon>
        <taxon>Hologalegina</taxon>
        <taxon>IRL clade</taxon>
        <taxon>Cicereae</taxon>
        <taxon>Cicer</taxon>
    </lineage>
</organism>
<dbReference type="InterPro" id="IPR050794">
    <property type="entry name" value="CPA2_transporter"/>
</dbReference>
<feature type="transmembrane region" description="Helical" evidence="10">
    <location>
        <begin position="93"/>
        <end position="114"/>
    </location>
</feature>
<dbReference type="OrthoDB" id="2687058at2759"/>
<gene>
    <name evidence="15" type="primary">LOC101498899</name>
</gene>
<dbReference type="InterPro" id="IPR057291">
    <property type="entry name" value="CHX17_2nd"/>
</dbReference>
<evidence type="ECO:0000256" key="3">
    <source>
        <dbReference type="ARBA" id="ARBA00022538"/>
    </source>
</evidence>
<dbReference type="GO" id="GO:0012505">
    <property type="term" value="C:endomembrane system"/>
    <property type="evidence" value="ECO:0007669"/>
    <property type="project" value="TreeGrafter"/>
</dbReference>
<feature type="domain" description="Cation/H(+) antiporter central" evidence="12">
    <location>
        <begin position="486"/>
        <end position="618"/>
    </location>
</feature>
<keyword evidence="4 10" id="KW-0812">Transmembrane</keyword>
<reference evidence="15" key="2">
    <citation type="submission" date="2025-08" db="UniProtKB">
        <authorList>
            <consortium name="RefSeq"/>
        </authorList>
    </citation>
    <scope>IDENTIFICATION</scope>
    <source>
        <tissue evidence="15">Etiolated seedlings</tissue>
    </source>
</reference>
<dbReference type="PANTHER" id="PTHR32468">
    <property type="entry name" value="CATION/H + ANTIPORTER"/>
    <property type="match status" value="1"/>
</dbReference>
<feature type="transmembrane region" description="Helical" evidence="10">
    <location>
        <begin position="269"/>
        <end position="300"/>
    </location>
</feature>
<evidence type="ECO:0000256" key="10">
    <source>
        <dbReference type="SAM" id="Phobius"/>
    </source>
</evidence>
<dbReference type="GO" id="GO:0015297">
    <property type="term" value="F:antiporter activity"/>
    <property type="evidence" value="ECO:0007669"/>
    <property type="project" value="InterPro"/>
</dbReference>
<name>A0A1S2YYQ8_CICAR</name>
<evidence type="ECO:0000256" key="2">
    <source>
        <dbReference type="ARBA" id="ARBA00022448"/>
    </source>
</evidence>
<dbReference type="Pfam" id="PF23256">
    <property type="entry name" value="CHX17_2nd"/>
    <property type="match status" value="1"/>
</dbReference>
<dbReference type="InterPro" id="IPR057290">
    <property type="entry name" value="CHX17_C"/>
</dbReference>
<dbReference type="PaxDb" id="3827-XP_004512035.1"/>
<dbReference type="InterPro" id="IPR038770">
    <property type="entry name" value="Na+/solute_symporter_sf"/>
</dbReference>
<feature type="transmembrane region" description="Helical" evidence="10">
    <location>
        <begin position="32"/>
        <end position="53"/>
    </location>
</feature>
<dbReference type="GO" id="GO:0016020">
    <property type="term" value="C:membrane"/>
    <property type="evidence" value="ECO:0007669"/>
    <property type="project" value="UniProtKB-SubCell"/>
</dbReference>
<feature type="transmembrane region" description="Helical" evidence="10">
    <location>
        <begin position="409"/>
        <end position="431"/>
    </location>
</feature>
<feature type="transmembrane region" description="Helical" evidence="10">
    <location>
        <begin position="345"/>
        <end position="370"/>
    </location>
</feature>
<dbReference type="Pfam" id="PF23259">
    <property type="entry name" value="CHX17_C"/>
    <property type="match status" value="1"/>
</dbReference>
<keyword evidence="7" id="KW-0406">Ion transport</keyword>
<evidence type="ECO:0000256" key="8">
    <source>
        <dbReference type="ARBA" id="ARBA00023136"/>
    </source>
</evidence>
<dbReference type="Pfam" id="PF00999">
    <property type="entry name" value="Na_H_Exchanger"/>
    <property type="match status" value="1"/>
</dbReference>
<keyword evidence="6 10" id="KW-1133">Transmembrane helix</keyword>
<dbReference type="GO" id="GO:1902600">
    <property type="term" value="P:proton transmembrane transport"/>
    <property type="evidence" value="ECO:0007669"/>
    <property type="project" value="InterPro"/>
</dbReference>
<evidence type="ECO:0000256" key="6">
    <source>
        <dbReference type="ARBA" id="ARBA00022989"/>
    </source>
</evidence>
<evidence type="ECO:0000256" key="4">
    <source>
        <dbReference type="ARBA" id="ARBA00022692"/>
    </source>
</evidence>
<dbReference type="KEGG" id="cam:101498899"/>
<comment type="similarity">
    <text evidence="9">Belongs to the monovalent cation:proton antiporter 2 (CPA2) transporter (TC 2.A.37) family. CHX (TC 2.A.37.4) subfamily.</text>
</comment>
<keyword evidence="3" id="KW-0633">Potassium transport</keyword>
<feature type="transmembrane region" description="Helical" evidence="10">
    <location>
        <begin position="230"/>
        <end position="248"/>
    </location>
</feature>
<evidence type="ECO:0000256" key="9">
    <source>
        <dbReference type="ARBA" id="ARBA00038341"/>
    </source>
</evidence>
<feature type="transmembrane region" description="Helical" evidence="10">
    <location>
        <begin position="126"/>
        <end position="148"/>
    </location>
</feature>
<keyword evidence="8 10" id="KW-0472">Membrane</keyword>
<dbReference type="GO" id="GO:0006813">
    <property type="term" value="P:potassium ion transport"/>
    <property type="evidence" value="ECO:0007669"/>
    <property type="project" value="UniProtKB-KW"/>
</dbReference>
<dbReference type="PANTHER" id="PTHR32468:SF110">
    <property type="entry name" value="CATION_H+ EXCHANGER 3"/>
    <property type="match status" value="1"/>
</dbReference>
<evidence type="ECO:0000256" key="5">
    <source>
        <dbReference type="ARBA" id="ARBA00022958"/>
    </source>
</evidence>
<feature type="transmembrane region" description="Helical" evidence="10">
    <location>
        <begin position="200"/>
        <end position="224"/>
    </location>
</feature>
<protein>
    <submittedName>
        <fullName evidence="15">Cation/H(+) antiporter 15-like</fullName>
    </submittedName>
</protein>
<evidence type="ECO:0000313" key="14">
    <source>
        <dbReference type="Proteomes" id="UP000087171"/>
    </source>
</evidence>
<evidence type="ECO:0000259" key="13">
    <source>
        <dbReference type="Pfam" id="PF23259"/>
    </source>
</evidence>
<sequence>MGGGGPIPPCYQMSVVNPSRIWQTDNVLKKELPILAFQIVFVVLLSRLFFFIYKPLHQPRIISQISAGFLLTPPFLGRYTSIFQFIFPVNGVFNIEVLAHIGIIYYAFLSGLEMNLNTILHVKKKAASIAVAGIIFPMIMGPALYTLHRKTYGKGDGSEIEESTMNAYLLWTLVLTVTGFPVIAHTLSELKLLYTGLGKAALTAAMISDTYAWILFTLFVPFSINGTKAIYSVVSTIIFVFICISVVRPIIVKIIDRKTERDEWDDGQFLYVVMGLLVFSHITDVLGTHAIVGAFVYGLILPHGRFADMVASISDDFGGGFLAPLFFSGNGMKLMVTTIFYQDNWLATIIIIILLCVPKILSTLFATFFFGMRTRDGFSLGLILNTKGAIALIMLNIAWDRSIVSVPTYVVLTSAVLLMTIVVSPVINAIYKPRKRFEQNKLKTIQKLRVDAELRILACVHNSRQAVGIISLIESFNATRLSPIHVFALYLVELTGRAAALVAAHMEKPSGQPGMQNLTKSQVELENINDTFDSFGEAYDAVRVQTLNVVSAYATIHEDIYNSANEKRTSLVLLPFHKQLSSEGALETTNVVYRDINLNVMNSAPCSVGVFVDRDLGSLPKLNFRIRMIFVGGPDDREALAVAWRMSGHPGIRLSVVRILLFDEATEIDTSFHAEAQGILSAVMDSEKQKELDDEYVNSFRLTAVNNDDSISYSEVDVHSGEDIPTVLNELDKFGCDLYIVGQGNCRNLRVFSNLLEWCDCSELGVIGDILASNNFGSRSSVLVVQQYGYGGMILGKQSNQVTTNNDAFEVLI</sequence>
<evidence type="ECO:0000256" key="1">
    <source>
        <dbReference type="ARBA" id="ARBA00004141"/>
    </source>
</evidence>
<reference evidence="14" key="1">
    <citation type="journal article" date="2013" name="Nat. Biotechnol.">
        <title>Draft genome sequence of chickpea (Cicer arietinum) provides a resource for trait improvement.</title>
        <authorList>
            <person name="Varshney R.K."/>
            <person name="Song C."/>
            <person name="Saxena R.K."/>
            <person name="Azam S."/>
            <person name="Yu S."/>
            <person name="Sharpe A.G."/>
            <person name="Cannon S."/>
            <person name="Baek J."/>
            <person name="Rosen B.D."/>
            <person name="Tar'an B."/>
            <person name="Millan T."/>
            <person name="Zhang X."/>
            <person name="Ramsay L.D."/>
            <person name="Iwata A."/>
            <person name="Wang Y."/>
            <person name="Nelson W."/>
            <person name="Farmer A.D."/>
            <person name="Gaur P.M."/>
            <person name="Soderlund C."/>
            <person name="Penmetsa R.V."/>
            <person name="Xu C."/>
            <person name="Bharti A.K."/>
            <person name="He W."/>
            <person name="Winter P."/>
            <person name="Zhao S."/>
            <person name="Hane J.K."/>
            <person name="Carrasquilla-Garcia N."/>
            <person name="Condie J.A."/>
            <person name="Upadhyaya H.D."/>
            <person name="Luo M.C."/>
            <person name="Thudi M."/>
            <person name="Gowda C.L."/>
            <person name="Singh N.P."/>
            <person name="Lichtenzveig J."/>
            <person name="Gali K.K."/>
            <person name="Rubio J."/>
            <person name="Nadarajan N."/>
            <person name="Dolezel J."/>
            <person name="Bansal K.C."/>
            <person name="Xu X."/>
            <person name="Edwards D."/>
            <person name="Zhang G."/>
            <person name="Kahl G."/>
            <person name="Gil J."/>
            <person name="Singh K.B."/>
            <person name="Datta S.K."/>
            <person name="Jackson S.A."/>
            <person name="Wang J."/>
            <person name="Cook D.R."/>
        </authorList>
    </citation>
    <scope>NUCLEOTIDE SEQUENCE [LARGE SCALE GENOMIC DNA]</scope>
    <source>
        <strain evidence="14">cv. CDC Frontier</strain>
    </source>
</reference>
<keyword evidence="2" id="KW-0813">Transport</keyword>
<dbReference type="GO" id="GO:0006885">
    <property type="term" value="P:regulation of pH"/>
    <property type="evidence" value="ECO:0007669"/>
    <property type="project" value="TreeGrafter"/>
</dbReference>
<dbReference type="Proteomes" id="UP000087171">
    <property type="component" value="Chromosome Ca8"/>
</dbReference>
<feature type="domain" description="Cation/H(+) antiporter C-terminal" evidence="13">
    <location>
        <begin position="626"/>
        <end position="788"/>
    </location>
</feature>
<dbReference type="Gene3D" id="1.20.1530.20">
    <property type="match status" value="1"/>
</dbReference>
<evidence type="ECO:0000313" key="15">
    <source>
        <dbReference type="RefSeq" id="XP_004512035.1"/>
    </source>
</evidence>